<dbReference type="SMART" id="SM00466">
    <property type="entry name" value="SRA"/>
    <property type="match status" value="1"/>
</dbReference>
<dbReference type="InterPro" id="IPR003105">
    <property type="entry name" value="SRA_YDG"/>
</dbReference>
<dbReference type="GO" id="GO:0061630">
    <property type="term" value="F:ubiquitin protein ligase activity"/>
    <property type="evidence" value="ECO:0007669"/>
    <property type="project" value="TreeGrafter"/>
</dbReference>
<dbReference type="STRING" id="135208.A0A4Y9ZPA9"/>
<dbReference type="Proteomes" id="UP000298061">
    <property type="component" value="Unassembled WGS sequence"/>
</dbReference>
<keyword evidence="6" id="KW-1185">Reference proteome</keyword>
<evidence type="ECO:0000313" key="6">
    <source>
        <dbReference type="Proteomes" id="UP000298061"/>
    </source>
</evidence>
<evidence type="ECO:0000256" key="3">
    <source>
        <dbReference type="SAM" id="MobiDB-lite"/>
    </source>
</evidence>
<accession>A0A4Y9ZPA9</accession>
<sequence length="229" mass="25089">MEAIRKRMAGDPELFPPHAMRGGERPRIGPLSDLAVGQTFNNRQELSVAHVHRPTVAGIWGGYIGAYSVVVSGGYDDDLDEGETVIYTGAGGRGKDDEGTYGVLPAQYCLVNQRLTLHSLQGNKPQTEDQTFKHDDNRALQKSAERKTPVRVIRKLSTSTGGTYYRYDGLYDVTSAELKDGKSGYKICQFKFKRQEGQAPLPQIGPPDAIPFSATGRRGSRSSRSADPQ</sequence>
<dbReference type="PANTHER" id="PTHR14140:SF27">
    <property type="entry name" value="OS04G0289800 PROTEIN"/>
    <property type="match status" value="1"/>
</dbReference>
<dbReference type="PANTHER" id="PTHR14140">
    <property type="entry name" value="E3 UBIQUITIN-PROTEIN LIGASE UHRF-RELATED"/>
    <property type="match status" value="1"/>
</dbReference>
<feature type="domain" description="YDG" evidence="4">
    <location>
        <begin position="29"/>
        <end position="194"/>
    </location>
</feature>
<dbReference type="OrthoDB" id="2270193at2759"/>
<keyword evidence="1 2" id="KW-0539">Nucleus</keyword>
<dbReference type="InterPro" id="IPR036987">
    <property type="entry name" value="SRA-YDG_sf"/>
</dbReference>
<dbReference type="PROSITE" id="PS51015">
    <property type="entry name" value="YDG"/>
    <property type="match status" value="1"/>
</dbReference>
<comment type="subcellular location">
    <subcellularLocation>
        <location evidence="2">Nucleus</location>
    </subcellularLocation>
</comment>
<name>A0A4Y9ZPA9_9AGAM</name>
<comment type="caution">
    <text evidence="5">The sequence shown here is derived from an EMBL/GenBank/DDBJ whole genome shotgun (WGS) entry which is preliminary data.</text>
</comment>
<organism evidence="5 6">
    <name type="scientific">Hericium alpestre</name>
    <dbReference type="NCBI Taxonomy" id="135208"/>
    <lineage>
        <taxon>Eukaryota</taxon>
        <taxon>Fungi</taxon>
        <taxon>Dikarya</taxon>
        <taxon>Basidiomycota</taxon>
        <taxon>Agaricomycotina</taxon>
        <taxon>Agaricomycetes</taxon>
        <taxon>Russulales</taxon>
        <taxon>Hericiaceae</taxon>
        <taxon>Hericium</taxon>
    </lineage>
</organism>
<feature type="region of interest" description="Disordered" evidence="3">
    <location>
        <begin position="197"/>
        <end position="229"/>
    </location>
</feature>
<evidence type="ECO:0000256" key="1">
    <source>
        <dbReference type="ARBA" id="ARBA00023242"/>
    </source>
</evidence>
<dbReference type="GO" id="GO:0016567">
    <property type="term" value="P:protein ubiquitination"/>
    <property type="evidence" value="ECO:0007669"/>
    <property type="project" value="TreeGrafter"/>
</dbReference>
<dbReference type="EMBL" id="SFCI01001116">
    <property type="protein sequence ID" value="TFY76726.1"/>
    <property type="molecule type" value="Genomic_DNA"/>
</dbReference>
<reference evidence="5 6" key="1">
    <citation type="submission" date="2019-02" db="EMBL/GenBank/DDBJ databases">
        <title>Genome sequencing of the rare red list fungi Hericium alpestre (H. flagellum).</title>
        <authorList>
            <person name="Buettner E."/>
            <person name="Kellner H."/>
        </authorList>
    </citation>
    <scope>NUCLEOTIDE SEQUENCE [LARGE SCALE GENOMIC DNA]</scope>
    <source>
        <strain evidence="5 6">DSM 108284</strain>
    </source>
</reference>
<dbReference type="SUPFAM" id="SSF88697">
    <property type="entry name" value="PUA domain-like"/>
    <property type="match status" value="1"/>
</dbReference>
<dbReference type="GO" id="GO:0044027">
    <property type="term" value="P:negative regulation of gene expression via chromosomal CpG island methylation"/>
    <property type="evidence" value="ECO:0007669"/>
    <property type="project" value="TreeGrafter"/>
</dbReference>
<gene>
    <name evidence="5" type="ORF">EWM64_g7284</name>
</gene>
<feature type="compositionally biased region" description="Basic and acidic residues" evidence="3">
    <location>
        <begin position="1"/>
        <end position="10"/>
    </location>
</feature>
<dbReference type="GO" id="GO:0005634">
    <property type="term" value="C:nucleus"/>
    <property type="evidence" value="ECO:0007669"/>
    <property type="project" value="UniProtKB-SubCell"/>
</dbReference>
<evidence type="ECO:0000259" key="4">
    <source>
        <dbReference type="PROSITE" id="PS51015"/>
    </source>
</evidence>
<evidence type="ECO:0000313" key="5">
    <source>
        <dbReference type="EMBL" id="TFY76726.1"/>
    </source>
</evidence>
<dbReference type="InterPro" id="IPR045134">
    <property type="entry name" value="UHRF1/2-like"/>
</dbReference>
<proteinExistence type="predicted"/>
<dbReference type="Gene3D" id="2.30.280.10">
    <property type="entry name" value="SRA-YDG"/>
    <property type="match status" value="1"/>
</dbReference>
<dbReference type="AlphaFoldDB" id="A0A4Y9ZPA9"/>
<dbReference type="InterPro" id="IPR015947">
    <property type="entry name" value="PUA-like_sf"/>
</dbReference>
<feature type="region of interest" description="Disordered" evidence="3">
    <location>
        <begin position="1"/>
        <end position="26"/>
    </location>
</feature>
<protein>
    <recommendedName>
        <fullName evidence="4">YDG domain-containing protein</fullName>
    </recommendedName>
</protein>
<dbReference type="Pfam" id="PF02182">
    <property type="entry name" value="SAD_SRA"/>
    <property type="match status" value="1"/>
</dbReference>
<evidence type="ECO:0000256" key="2">
    <source>
        <dbReference type="PROSITE-ProRule" id="PRU00358"/>
    </source>
</evidence>